<dbReference type="EMBL" id="HBER01006219">
    <property type="protein sequence ID" value="CAD8527881.1"/>
    <property type="molecule type" value="Transcribed_RNA"/>
</dbReference>
<dbReference type="Gene3D" id="3.30.40.100">
    <property type="match status" value="1"/>
</dbReference>
<dbReference type="InterPro" id="IPR008593">
    <property type="entry name" value="Dam_MeTrfase"/>
</dbReference>
<gene>
    <name evidence="1" type="ORF">CLEP1334_LOCUS3102</name>
</gene>
<dbReference type="GO" id="GO:0009007">
    <property type="term" value="F:site-specific DNA-methyltransferase (adenine-specific) activity"/>
    <property type="evidence" value="ECO:0007669"/>
    <property type="project" value="InterPro"/>
</dbReference>
<proteinExistence type="predicted"/>
<reference evidence="1" key="1">
    <citation type="submission" date="2021-01" db="EMBL/GenBank/DDBJ databases">
        <authorList>
            <person name="Corre E."/>
            <person name="Pelletier E."/>
            <person name="Niang G."/>
            <person name="Scheremetjew M."/>
            <person name="Finn R."/>
            <person name="Kale V."/>
            <person name="Holt S."/>
            <person name="Cochrane G."/>
            <person name="Meng A."/>
            <person name="Brown T."/>
            <person name="Cohen L."/>
        </authorList>
    </citation>
    <scope>NUCLEOTIDE SEQUENCE</scope>
    <source>
        <strain evidence="1">RCC1130</strain>
    </source>
</reference>
<protein>
    <submittedName>
        <fullName evidence="1">Uncharacterized protein</fullName>
    </submittedName>
</protein>
<name>A0A7S0NRC3_9EUKA</name>
<evidence type="ECO:0000313" key="1">
    <source>
        <dbReference type="EMBL" id="CAD8527881.1"/>
    </source>
</evidence>
<dbReference type="GO" id="GO:0003677">
    <property type="term" value="F:DNA binding"/>
    <property type="evidence" value="ECO:0007669"/>
    <property type="project" value="InterPro"/>
</dbReference>
<sequence length="346" mass="38125">MATSARKQKRARTPSVPLSVYTGRCARCALARSCEACVATLRCAACTESARCGSCRVKLSVLRAGGVQLSCRGAGGRGSLQLPMLEAGGCLDLPRSRAGLNELYRLIATTTRDIWLASGGRWMYSPASEQLHVEVLFAKDQYETPAHIWRYAVEQFKLDHDANASSLNAVLPSYGTRDTPRHPEGARIWLNPAYGDRCTSIGATLEKYVWKQGCAVVALLPALTHSTWWHTFVMRAESVHFLTEKVHFLNPLLDAVPSDYMFPLVLVVWEPAPPIGIAVFKSLALPRAGVSDPGQLLRVRRCCVCSKFRVLPRHQAEPPGERFTCGDLADPRFASCASRVQVWLWG</sequence>
<organism evidence="1">
    <name type="scientific">Calcidiscus leptoporus</name>
    <dbReference type="NCBI Taxonomy" id="127549"/>
    <lineage>
        <taxon>Eukaryota</taxon>
        <taxon>Haptista</taxon>
        <taxon>Haptophyta</taxon>
        <taxon>Prymnesiophyceae</taxon>
        <taxon>Coccolithales</taxon>
        <taxon>Calcidiscaceae</taxon>
        <taxon>Calcidiscus</taxon>
    </lineage>
</organism>
<dbReference type="Pfam" id="PF05869">
    <property type="entry name" value="Dam"/>
    <property type="match status" value="1"/>
</dbReference>
<dbReference type="AlphaFoldDB" id="A0A7S0NRC3"/>
<dbReference type="GO" id="GO:0009307">
    <property type="term" value="P:DNA restriction-modification system"/>
    <property type="evidence" value="ECO:0007669"/>
    <property type="project" value="InterPro"/>
</dbReference>
<accession>A0A7S0NRC3</accession>